<evidence type="ECO:0000313" key="2">
    <source>
        <dbReference type="EMBL" id="PQA90520.1"/>
    </source>
</evidence>
<dbReference type="EMBL" id="MUGO01000024">
    <property type="protein sequence ID" value="PQA90520.1"/>
    <property type="molecule type" value="Genomic_DNA"/>
</dbReference>
<dbReference type="InterPro" id="IPR020904">
    <property type="entry name" value="Sc_DH/Rdtase_CS"/>
</dbReference>
<reference evidence="2 5" key="1">
    <citation type="submission" date="2016-11" db="EMBL/GenBank/DDBJ databases">
        <title>Whole genomes of Flavobacteriaceae.</title>
        <authorList>
            <person name="Stine C."/>
            <person name="Li C."/>
            <person name="Tadesse D."/>
        </authorList>
    </citation>
    <scope>NUCLEOTIDE SEQUENCE [LARGE SCALE GENOMIC DNA]</scope>
    <source>
        <strain evidence="2 5">DSM 21068</strain>
    </source>
</reference>
<dbReference type="Proteomes" id="UP000238314">
    <property type="component" value="Unassembled WGS sequence"/>
</dbReference>
<evidence type="ECO:0000313" key="3">
    <source>
        <dbReference type="EMBL" id="SIS98127.1"/>
    </source>
</evidence>
<dbReference type="OrthoDB" id="9803333at2"/>
<dbReference type="CDD" id="cd05233">
    <property type="entry name" value="SDR_c"/>
    <property type="match status" value="1"/>
</dbReference>
<dbReference type="Proteomes" id="UP000186246">
    <property type="component" value="Unassembled WGS sequence"/>
</dbReference>
<comment type="similarity">
    <text evidence="1">Belongs to the short-chain dehydrogenases/reductases (SDR) family.</text>
</comment>
<organism evidence="3 4">
    <name type="scientific">Chryseobacterium piscicola</name>
    <dbReference type="NCBI Taxonomy" id="551459"/>
    <lineage>
        <taxon>Bacteria</taxon>
        <taxon>Pseudomonadati</taxon>
        <taxon>Bacteroidota</taxon>
        <taxon>Flavobacteriia</taxon>
        <taxon>Flavobacteriales</taxon>
        <taxon>Weeksellaceae</taxon>
        <taxon>Chryseobacterium group</taxon>
        <taxon>Chryseobacterium</taxon>
    </lineage>
</organism>
<gene>
    <name evidence="2" type="ORF">B0A70_14445</name>
    <name evidence="3" type="ORF">SAMN05421796_10833</name>
</gene>
<evidence type="ECO:0000256" key="1">
    <source>
        <dbReference type="ARBA" id="ARBA00006484"/>
    </source>
</evidence>
<dbReference type="PRINTS" id="PR00081">
    <property type="entry name" value="GDHRDH"/>
</dbReference>
<dbReference type="Gene3D" id="3.40.50.720">
    <property type="entry name" value="NAD(P)-binding Rossmann-like Domain"/>
    <property type="match status" value="1"/>
</dbReference>
<dbReference type="PANTHER" id="PTHR42760">
    <property type="entry name" value="SHORT-CHAIN DEHYDROGENASES/REDUCTASES FAMILY MEMBER"/>
    <property type="match status" value="1"/>
</dbReference>
<dbReference type="STRING" id="551459.SAMN05421796_10833"/>
<protein>
    <submittedName>
        <fullName evidence="2">3-oxoacyl-ACP reductase</fullName>
    </submittedName>
    <submittedName>
        <fullName evidence="3">NAD(P)-dependent dehydrogenase, short-chain alcohol dehydrogenase family</fullName>
    </submittedName>
</protein>
<proteinExistence type="inferred from homology"/>
<accession>A0A1N7NIL3</accession>
<dbReference type="InterPro" id="IPR002347">
    <property type="entry name" value="SDR_fam"/>
</dbReference>
<dbReference type="AlphaFoldDB" id="A0A1N7NIL3"/>
<dbReference type="PROSITE" id="PS00061">
    <property type="entry name" value="ADH_SHORT"/>
    <property type="match status" value="1"/>
</dbReference>
<dbReference type="SUPFAM" id="SSF51735">
    <property type="entry name" value="NAD(P)-binding Rossmann-fold domains"/>
    <property type="match status" value="1"/>
</dbReference>
<sequence>MNAFSLENKTILVTGATSGIGFEVCKQIINAGGNFIGLGRNTEQLDKFISENNLTGSSARFLDVIQLESIPELVDSLEVKIDGFVHSAGIVENNPIQFFNEELYNKIRTVNLDSALVFISHLLKKKKFNKPASIVFVSSISGLYGMKGNGLYGITKAALGIMAKTYANELAFKKIRVNTVAPGMVNTQITLDAGNFLSEEVINEDKKKYPLGYGEPEDVALPIVFLLSEASKWITGQDLILDGGRTAII</sequence>
<reference evidence="3" key="2">
    <citation type="submission" date="2017-01" db="EMBL/GenBank/DDBJ databases">
        <authorList>
            <person name="Mah S.A."/>
            <person name="Swanson W.J."/>
            <person name="Moy G.W."/>
            <person name="Vacquier V.D."/>
        </authorList>
    </citation>
    <scope>NUCLEOTIDE SEQUENCE [LARGE SCALE GENOMIC DNA]</scope>
    <source>
        <strain evidence="3">DSM 21068</strain>
    </source>
</reference>
<dbReference type="GO" id="GO:0016616">
    <property type="term" value="F:oxidoreductase activity, acting on the CH-OH group of donors, NAD or NADP as acceptor"/>
    <property type="evidence" value="ECO:0007669"/>
    <property type="project" value="TreeGrafter"/>
</dbReference>
<dbReference type="RefSeq" id="WP_076452260.1">
    <property type="nucleotide sequence ID" value="NZ_FTOJ01000008.1"/>
</dbReference>
<dbReference type="InterPro" id="IPR036291">
    <property type="entry name" value="NAD(P)-bd_dom_sf"/>
</dbReference>
<keyword evidence="5" id="KW-1185">Reference proteome</keyword>
<dbReference type="Pfam" id="PF13561">
    <property type="entry name" value="adh_short_C2"/>
    <property type="match status" value="1"/>
</dbReference>
<evidence type="ECO:0000313" key="4">
    <source>
        <dbReference type="Proteomes" id="UP000186246"/>
    </source>
</evidence>
<reference evidence="4" key="3">
    <citation type="submission" date="2017-01" db="EMBL/GenBank/DDBJ databases">
        <authorList>
            <person name="Varghese N."/>
            <person name="Submissions S."/>
        </authorList>
    </citation>
    <scope>NUCLEOTIDE SEQUENCE [LARGE SCALE GENOMIC DNA]</scope>
    <source>
        <strain evidence="4">DSM 21068</strain>
    </source>
</reference>
<evidence type="ECO:0000313" key="5">
    <source>
        <dbReference type="Proteomes" id="UP000238314"/>
    </source>
</evidence>
<dbReference type="EMBL" id="FTOJ01000008">
    <property type="protein sequence ID" value="SIS98127.1"/>
    <property type="molecule type" value="Genomic_DNA"/>
</dbReference>
<name>A0A1N7NIL3_9FLAO</name>